<name>A0A6A5QKK0_AMPQU</name>
<reference evidence="1" key="1">
    <citation type="journal article" date="2020" name="Stud. Mycol.">
        <title>101 Dothideomycetes genomes: a test case for predicting lifestyles and emergence of pathogens.</title>
        <authorList>
            <person name="Haridas S."/>
            <person name="Albert R."/>
            <person name="Binder M."/>
            <person name="Bloem J."/>
            <person name="Labutti K."/>
            <person name="Salamov A."/>
            <person name="Andreopoulos B."/>
            <person name="Baker S."/>
            <person name="Barry K."/>
            <person name="Bills G."/>
            <person name="Bluhm B."/>
            <person name="Cannon C."/>
            <person name="Castanera R."/>
            <person name="Culley D."/>
            <person name="Daum C."/>
            <person name="Ezra D."/>
            <person name="Gonzalez J."/>
            <person name="Henrissat B."/>
            <person name="Kuo A."/>
            <person name="Liang C."/>
            <person name="Lipzen A."/>
            <person name="Lutzoni F."/>
            <person name="Magnuson J."/>
            <person name="Mondo S."/>
            <person name="Nolan M."/>
            <person name="Ohm R."/>
            <person name="Pangilinan J."/>
            <person name="Park H.-J."/>
            <person name="Ramirez L."/>
            <person name="Alfaro M."/>
            <person name="Sun H."/>
            <person name="Tritt A."/>
            <person name="Yoshinaga Y."/>
            <person name="Zwiers L.-H."/>
            <person name="Turgeon B."/>
            <person name="Goodwin S."/>
            <person name="Spatafora J."/>
            <person name="Crous P."/>
            <person name="Grigoriev I."/>
        </authorList>
    </citation>
    <scope>NUCLEOTIDE SEQUENCE</scope>
    <source>
        <strain evidence="1">HMLAC05119</strain>
    </source>
</reference>
<sequence length="192" mass="21008">MSNSYSSTQHFCCFFVPIQCIHSCICACNVNSATRDAASFRVSWPSLHFFIHLNTSPTTSTLLVVTKPAIVTTSGAPRASLTEEAAGPFRIPDLPSQLVELVLEKLAEQDPSMILNVRHVSRAFSHYSLVAFDNGSFRCDTKVLDAARCGSRYIFTRCAIRILDLQNSQVNRASKPRPCNATRVPAPVGAST</sequence>
<evidence type="ECO:0000313" key="2">
    <source>
        <dbReference type="Proteomes" id="UP000800096"/>
    </source>
</evidence>
<organism evidence="1 2">
    <name type="scientific">Ampelomyces quisqualis</name>
    <name type="common">Powdery mildew agent</name>
    <dbReference type="NCBI Taxonomy" id="50730"/>
    <lineage>
        <taxon>Eukaryota</taxon>
        <taxon>Fungi</taxon>
        <taxon>Dikarya</taxon>
        <taxon>Ascomycota</taxon>
        <taxon>Pezizomycotina</taxon>
        <taxon>Dothideomycetes</taxon>
        <taxon>Pleosporomycetidae</taxon>
        <taxon>Pleosporales</taxon>
        <taxon>Pleosporineae</taxon>
        <taxon>Phaeosphaeriaceae</taxon>
        <taxon>Ampelomyces</taxon>
    </lineage>
</organism>
<dbReference type="AlphaFoldDB" id="A0A6A5QKK0"/>
<dbReference type="Proteomes" id="UP000800096">
    <property type="component" value="Unassembled WGS sequence"/>
</dbReference>
<evidence type="ECO:0000313" key="1">
    <source>
        <dbReference type="EMBL" id="KAF1915949.1"/>
    </source>
</evidence>
<gene>
    <name evidence="1" type="ORF">BDU57DRAFT_211095</name>
</gene>
<keyword evidence="2" id="KW-1185">Reference proteome</keyword>
<proteinExistence type="predicted"/>
<evidence type="ECO:0008006" key="3">
    <source>
        <dbReference type="Google" id="ProtNLM"/>
    </source>
</evidence>
<protein>
    <recommendedName>
        <fullName evidence="3">F-box domain-containing protein</fullName>
    </recommendedName>
</protein>
<dbReference type="EMBL" id="ML979135">
    <property type="protein sequence ID" value="KAF1915949.1"/>
    <property type="molecule type" value="Genomic_DNA"/>
</dbReference>
<accession>A0A6A5QKK0</accession>